<evidence type="ECO:0000313" key="1">
    <source>
        <dbReference type="EMBL" id="QHT83009.1"/>
    </source>
</evidence>
<evidence type="ECO:0008006" key="2">
    <source>
        <dbReference type="Google" id="ProtNLM"/>
    </source>
</evidence>
<reference evidence="1" key="1">
    <citation type="journal article" date="2020" name="Nature">
        <title>Giant virus diversity and host interactions through global metagenomics.</title>
        <authorList>
            <person name="Schulz F."/>
            <person name="Roux S."/>
            <person name="Paez-Espino D."/>
            <person name="Jungbluth S."/>
            <person name="Walsh D.A."/>
            <person name="Denef V.J."/>
            <person name="McMahon K.D."/>
            <person name="Konstantinidis K.T."/>
            <person name="Eloe-Fadrosh E.A."/>
            <person name="Kyrpides N.C."/>
            <person name="Woyke T."/>
        </authorList>
    </citation>
    <scope>NUCLEOTIDE SEQUENCE</scope>
    <source>
        <strain evidence="1">GVMAG-M-3300023184-165</strain>
    </source>
</reference>
<protein>
    <recommendedName>
        <fullName evidence="2">Protein kinase domain-containing protein</fullName>
    </recommendedName>
</protein>
<dbReference type="AlphaFoldDB" id="A0A6C0HR75"/>
<proteinExistence type="predicted"/>
<dbReference type="EMBL" id="MN740005">
    <property type="protein sequence ID" value="QHT83009.1"/>
    <property type="molecule type" value="Genomic_DNA"/>
</dbReference>
<sequence length="218" mass="24649">MSITCVSKFNYKLHLNSSSNDSIPLFLKSILHMIPNLGGAIIKSVDGYCLDFCAHSVQKITDFKEQLNYGEVISMLYCLNKQHSFLCKIYNYGLFYLDLKDIVVIDSSIFVCINPEGVKNVNSVGEFSFYAPFSRNSKSAFFSPELLALDKIPSAVDCKCFYYSLGALAIYCLFGKNIKGLDVVAVKHVLNPIYQTKLYWMLLKATDSNCEIRNLIYI</sequence>
<name>A0A6C0HR75_9ZZZZ</name>
<accession>A0A6C0HR75</accession>
<organism evidence="1">
    <name type="scientific">viral metagenome</name>
    <dbReference type="NCBI Taxonomy" id="1070528"/>
    <lineage>
        <taxon>unclassified sequences</taxon>
        <taxon>metagenomes</taxon>
        <taxon>organismal metagenomes</taxon>
    </lineage>
</organism>